<dbReference type="InterPro" id="IPR008271">
    <property type="entry name" value="Ser/Thr_kinase_AS"/>
</dbReference>
<evidence type="ECO:0000256" key="1">
    <source>
        <dbReference type="ARBA" id="ARBA00004395"/>
    </source>
</evidence>
<evidence type="ECO:0000256" key="5">
    <source>
        <dbReference type="ARBA" id="ARBA00022723"/>
    </source>
</evidence>
<dbReference type="Gene3D" id="1.10.510.10">
    <property type="entry name" value="Transferase(Phosphotransferase) domain 1"/>
    <property type="match status" value="1"/>
</dbReference>
<evidence type="ECO:0000256" key="3">
    <source>
        <dbReference type="ARBA" id="ARBA00022527"/>
    </source>
</evidence>
<feature type="region of interest" description="Disordered" evidence="21">
    <location>
        <begin position="384"/>
        <end position="465"/>
    </location>
</feature>
<dbReference type="WBParaSite" id="ACRNAN_scaffold7088.g18535.t1">
    <property type="protein sequence ID" value="ACRNAN_scaffold7088.g18535.t1"/>
    <property type="gene ID" value="ACRNAN_scaffold7088.g18535"/>
</dbReference>
<dbReference type="InterPro" id="IPR000719">
    <property type="entry name" value="Prot_kinase_dom"/>
</dbReference>
<dbReference type="PROSITE" id="PS00107">
    <property type="entry name" value="PROTEIN_KINASE_ATP"/>
    <property type="match status" value="1"/>
</dbReference>
<evidence type="ECO:0000256" key="9">
    <source>
        <dbReference type="ARBA" id="ARBA00022842"/>
    </source>
</evidence>
<keyword evidence="22" id="KW-0812">Transmembrane</keyword>
<dbReference type="AlphaFoldDB" id="A0A914ECK9"/>
<evidence type="ECO:0000256" key="8">
    <source>
        <dbReference type="ARBA" id="ARBA00022840"/>
    </source>
</evidence>
<dbReference type="GO" id="GO:0000139">
    <property type="term" value="C:Golgi membrane"/>
    <property type="evidence" value="ECO:0007669"/>
    <property type="project" value="UniProtKB-SubCell"/>
</dbReference>
<evidence type="ECO:0000256" key="4">
    <source>
        <dbReference type="ARBA" id="ARBA00022679"/>
    </source>
</evidence>
<evidence type="ECO:0000256" key="13">
    <source>
        <dbReference type="ARBA" id="ARBA00023136"/>
    </source>
</evidence>
<evidence type="ECO:0000256" key="19">
    <source>
        <dbReference type="PROSITE-ProRule" id="PRU10141"/>
    </source>
</evidence>
<keyword evidence="22" id="KW-1133">Transmembrane helix</keyword>
<dbReference type="InterPro" id="IPR017441">
    <property type="entry name" value="Protein_kinase_ATP_BS"/>
</dbReference>
<evidence type="ECO:0000256" key="16">
    <source>
        <dbReference type="ARBA" id="ARBA00047899"/>
    </source>
</evidence>
<evidence type="ECO:0000256" key="2">
    <source>
        <dbReference type="ARBA" id="ARBA00012513"/>
    </source>
</evidence>
<dbReference type="PROSITE" id="PS00108">
    <property type="entry name" value="PROTEIN_KINASE_ST"/>
    <property type="match status" value="1"/>
</dbReference>
<feature type="transmembrane region" description="Helical" evidence="22">
    <location>
        <begin position="349"/>
        <end position="368"/>
    </location>
</feature>
<dbReference type="GO" id="GO:0007283">
    <property type="term" value="P:spermatogenesis"/>
    <property type="evidence" value="ECO:0007669"/>
    <property type="project" value="UniProtKB-KW"/>
</dbReference>
<evidence type="ECO:0000256" key="21">
    <source>
        <dbReference type="SAM" id="MobiDB-lite"/>
    </source>
</evidence>
<keyword evidence="8 19" id="KW-0067">ATP-binding</keyword>
<keyword evidence="24" id="KW-1185">Reference proteome</keyword>
<evidence type="ECO:0000256" key="17">
    <source>
        <dbReference type="ARBA" id="ARBA00048679"/>
    </source>
</evidence>
<reference evidence="25" key="1">
    <citation type="submission" date="2022-11" db="UniProtKB">
        <authorList>
            <consortium name="WormBaseParasite"/>
        </authorList>
    </citation>
    <scope>IDENTIFICATION</scope>
</reference>
<dbReference type="PROSITE" id="PS50011">
    <property type="entry name" value="PROTEIN_KINASE_DOM"/>
    <property type="match status" value="1"/>
</dbReference>
<feature type="binding site" evidence="19">
    <location>
        <position position="105"/>
    </location>
    <ligand>
        <name>ATP</name>
        <dbReference type="ChEBI" id="CHEBI:30616"/>
    </ligand>
</feature>
<dbReference type="SUPFAM" id="SSF56112">
    <property type="entry name" value="Protein kinase-like (PK-like)"/>
    <property type="match status" value="1"/>
</dbReference>
<comment type="catalytic activity">
    <reaction evidence="17">
        <text>L-seryl-[protein] + ATP = O-phospho-L-seryl-[protein] + ADP + H(+)</text>
        <dbReference type="Rhea" id="RHEA:17989"/>
        <dbReference type="Rhea" id="RHEA-COMP:9863"/>
        <dbReference type="Rhea" id="RHEA-COMP:11604"/>
        <dbReference type="ChEBI" id="CHEBI:15378"/>
        <dbReference type="ChEBI" id="CHEBI:29999"/>
        <dbReference type="ChEBI" id="CHEBI:30616"/>
        <dbReference type="ChEBI" id="CHEBI:83421"/>
        <dbReference type="ChEBI" id="CHEBI:456216"/>
        <dbReference type="EC" id="2.7.11.1"/>
    </reaction>
</comment>
<dbReference type="GO" id="GO:0048477">
    <property type="term" value="P:oogenesis"/>
    <property type="evidence" value="ECO:0007669"/>
    <property type="project" value="UniProtKB-KW"/>
</dbReference>
<evidence type="ECO:0000256" key="15">
    <source>
        <dbReference type="ARBA" id="ARBA00037982"/>
    </source>
</evidence>
<dbReference type="Pfam" id="PF00069">
    <property type="entry name" value="Pkinase"/>
    <property type="match status" value="1"/>
</dbReference>
<keyword evidence="4" id="KW-0808">Transferase</keyword>
<keyword evidence="6 19" id="KW-0547">Nucleotide-binding</keyword>
<protein>
    <recommendedName>
        <fullName evidence="18">Membrane-associated tyrosine- and threonine-specific cdc2-inhibitory kinase wee-1.3</fullName>
        <ecNumber evidence="2">2.7.11.1</ecNumber>
    </recommendedName>
</protein>
<evidence type="ECO:0000313" key="25">
    <source>
        <dbReference type="WBParaSite" id="ACRNAN_scaffold7088.g18535.t1"/>
    </source>
</evidence>
<keyword evidence="14" id="KW-0131">Cell cycle</keyword>
<dbReference type="GO" id="GO:0110031">
    <property type="term" value="P:negative regulation of G2/MI transition of meiotic cell cycle"/>
    <property type="evidence" value="ECO:0007669"/>
    <property type="project" value="TreeGrafter"/>
</dbReference>
<keyword evidence="9" id="KW-0460">Magnesium</keyword>
<dbReference type="EC" id="2.7.11.1" evidence="2"/>
<keyword evidence="12" id="KW-0333">Golgi apparatus</keyword>
<keyword evidence="10" id="KW-0744">Spermatogenesis</keyword>
<evidence type="ECO:0000256" key="7">
    <source>
        <dbReference type="ARBA" id="ARBA00022777"/>
    </source>
</evidence>
<comment type="similarity">
    <text evidence="15">Belongs to the protein kinase superfamily. Ser/Thr protein kinase family. GCN2 subfamily.</text>
</comment>
<evidence type="ECO:0000256" key="10">
    <source>
        <dbReference type="ARBA" id="ARBA00022871"/>
    </source>
</evidence>
<dbReference type="InterPro" id="IPR050339">
    <property type="entry name" value="CC_SR_Kinase"/>
</dbReference>
<dbReference type="FunFam" id="1.10.510.10:FF:000315">
    <property type="entry name" value="membrane-associated tyrosine- and threonine-specific cdc2-inhibitory kinase"/>
    <property type="match status" value="1"/>
</dbReference>
<dbReference type="GO" id="GO:0051321">
    <property type="term" value="P:meiotic cell cycle"/>
    <property type="evidence" value="ECO:0007669"/>
    <property type="project" value="TreeGrafter"/>
</dbReference>
<evidence type="ECO:0000259" key="23">
    <source>
        <dbReference type="PROSITE" id="PS50011"/>
    </source>
</evidence>
<evidence type="ECO:0000256" key="12">
    <source>
        <dbReference type="ARBA" id="ARBA00023034"/>
    </source>
</evidence>
<sequence length="480" mass="55764">MDPPLSTKLEKRSRYTPGRRTLPRLSKTMPSFNRYSAPRESIEKAVVVSCKPPDKAPILSKLYNPNKKETYFDQVFIIEKELGVGSFGEVYQVKSREDGRRYAVKCALELYRNSADRRWKLREAEKHEMLPPHANLVRFYMAWEEKQRLYIQTELCETSLDKIAENNHEIPESDVWKYFIDILLAVDHLHKHDILHVDIKPANIFVSSDGVCKLGDFGLIFDLNKDDPHTSEEGDSKYLASEVLNDDRPTKAADIFSLGITVLELATDLDLPTSDQHWHTLRSGHIPTRFVEKISPDLRDLIVSMMDPSPTKRPTTKELLENPFVRKHKLRRQMTLWKHETARCMGDNFAWIWNSFLALLWYLFFPFVKIATLVHTIYGHDEVQTTPYSNHVPTPAYRERTSSKRIPTRRLPKLDLEQPLSSSMPPKLDFDLSFSNRRDSPRNSVDRASPDLLPTPNRPRRPTARELRDLRTKLFEAGDN</sequence>
<dbReference type="GO" id="GO:0005634">
    <property type="term" value="C:nucleus"/>
    <property type="evidence" value="ECO:0007669"/>
    <property type="project" value="TreeGrafter"/>
</dbReference>
<dbReference type="GO" id="GO:0046872">
    <property type="term" value="F:metal ion binding"/>
    <property type="evidence" value="ECO:0007669"/>
    <property type="project" value="UniProtKB-KW"/>
</dbReference>
<dbReference type="Proteomes" id="UP000887540">
    <property type="component" value="Unplaced"/>
</dbReference>
<feature type="domain" description="Protein kinase" evidence="23">
    <location>
        <begin position="76"/>
        <end position="325"/>
    </location>
</feature>
<dbReference type="GO" id="GO:0004674">
    <property type="term" value="F:protein serine/threonine kinase activity"/>
    <property type="evidence" value="ECO:0007669"/>
    <property type="project" value="UniProtKB-KW"/>
</dbReference>
<evidence type="ECO:0000256" key="20">
    <source>
        <dbReference type="RuleBase" id="RU000304"/>
    </source>
</evidence>
<keyword evidence="11" id="KW-0896">Oogenesis</keyword>
<evidence type="ECO:0000256" key="11">
    <source>
        <dbReference type="ARBA" id="ARBA00022943"/>
    </source>
</evidence>
<dbReference type="GO" id="GO:0005524">
    <property type="term" value="F:ATP binding"/>
    <property type="evidence" value="ECO:0007669"/>
    <property type="project" value="UniProtKB-UniRule"/>
</dbReference>
<proteinExistence type="inferred from homology"/>
<feature type="compositionally biased region" description="Basic and acidic residues" evidence="21">
    <location>
        <begin position="436"/>
        <end position="449"/>
    </location>
</feature>
<keyword evidence="13 22" id="KW-0472">Membrane</keyword>
<evidence type="ECO:0000313" key="24">
    <source>
        <dbReference type="Proteomes" id="UP000887540"/>
    </source>
</evidence>
<organism evidence="24 25">
    <name type="scientific">Acrobeloides nanus</name>
    <dbReference type="NCBI Taxonomy" id="290746"/>
    <lineage>
        <taxon>Eukaryota</taxon>
        <taxon>Metazoa</taxon>
        <taxon>Ecdysozoa</taxon>
        <taxon>Nematoda</taxon>
        <taxon>Chromadorea</taxon>
        <taxon>Rhabditida</taxon>
        <taxon>Tylenchina</taxon>
        <taxon>Cephalobomorpha</taxon>
        <taxon>Cephaloboidea</taxon>
        <taxon>Cephalobidae</taxon>
        <taxon>Acrobeloides</taxon>
    </lineage>
</organism>
<evidence type="ECO:0000256" key="18">
    <source>
        <dbReference type="ARBA" id="ARBA00071413"/>
    </source>
</evidence>
<dbReference type="SMART" id="SM00220">
    <property type="entry name" value="S_TKc"/>
    <property type="match status" value="1"/>
</dbReference>
<dbReference type="PANTHER" id="PTHR11042">
    <property type="entry name" value="EUKARYOTIC TRANSLATION INITIATION FACTOR 2-ALPHA KINASE EIF2-ALPHA KINASE -RELATED"/>
    <property type="match status" value="1"/>
</dbReference>
<name>A0A914ECK9_9BILA</name>
<feature type="region of interest" description="Disordered" evidence="21">
    <location>
        <begin position="1"/>
        <end position="23"/>
    </location>
</feature>
<evidence type="ECO:0000256" key="22">
    <source>
        <dbReference type="SAM" id="Phobius"/>
    </source>
</evidence>
<accession>A0A914ECK9</accession>
<dbReference type="InterPro" id="IPR011009">
    <property type="entry name" value="Kinase-like_dom_sf"/>
</dbReference>
<evidence type="ECO:0000256" key="6">
    <source>
        <dbReference type="ARBA" id="ARBA00022741"/>
    </source>
</evidence>
<dbReference type="PANTHER" id="PTHR11042:SF183">
    <property type="entry name" value="MEMBRANE-ASSOCIATED TYROSINE- AND THREONINE-SPECIFIC CDC2-INHIBITORY KINASE"/>
    <property type="match status" value="1"/>
</dbReference>
<comment type="catalytic activity">
    <reaction evidence="16">
        <text>L-threonyl-[protein] + ATP = O-phospho-L-threonyl-[protein] + ADP + H(+)</text>
        <dbReference type="Rhea" id="RHEA:46608"/>
        <dbReference type="Rhea" id="RHEA-COMP:11060"/>
        <dbReference type="Rhea" id="RHEA-COMP:11605"/>
        <dbReference type="ChEBI" id="CHEBI:15378"/>
        <dbReference type="ChEBI" id="CHEBI:30013"/>
        <dbReference type="ChEBI" id="CHEBI:30616"/>
        <dbReference type="ChEBI" id="CHEBI:61977"/>
        <dbReference type="ChEBI" id="CHEBI:456216"/>
        <dbReference type="EC" id="2.7.11.1"/>
    </reaction>
</comment>
<dbReference type="Gene3D" id="3.30.200.20">
    <property type="entry name" value="Phosphorylase Kinase, domain 1"/>
    <property type="match status" value="1"/>
</dbReference>
<keyword evidence="5" id="KW-0479">Metal-binding</keyword>
<keyword evidence="11" id="KW-0221">Differentiation</keyword>
<evidence type="ECO:0000256" key="14">
    <source>
        <dbReference type="ARBA" id="ARBA00023306"/>
    </source>
</evidence>
<keyword evidence="3 20" id="KW-0723">Serine/threonine-protein kinase</keyword>
<keyword evidence="7" id="KW-0418">Kinase</keyword>
<comment type="subcellular location">
    <subcellularLocation>
        <location evidence="1">Golgi apparatus membrane</location>
        <topology evidence="1">Peripheral membrane protein</topology>
    </subcellularLocation>
</comment>